<dbReference type="Proteomes" id="UP001354989">
    <property type="component" value="Chromosome"/>
</dbReference>
<dbReference type="PIRSF" id="PIRSF000440">
    <property type="entry name" value="CAT"/>
    <property type="match status" value="1"/>
</dbReference>
<evidence type="ECO:0000313" key="2">
    <source>
        <dbReference type="Proteomes" id="UP001354989"/>
    </source>
</evidence>
<sequence>MNFMPEELNIDQWDRKEHFHFFKDFDQPFFGVTTTIDCTTAYQRCKENGHSFFLYYLYQSLKAANQIKPFSYRIHEGKVLVYDQVNASPTINRPNGTFGFAYMDYFPQFDDFLPAAATEIERIQQSTGLAPSVAGENVIHYSAIPWVNFTALSHASNSAFKDSCPKISFGKMSSEKGRKQLPVSIHVHHALMDGYHVGLFVDAFQALMNQP</sequence>
<dbReference type="Pfam" id="PF00302">
    <property type="entry name" value="CAT"/>
    <property type="match status" value="1"/>
</dbReference>
<dbReference type="EMBL" id="AP025292">
    <property type="protein sequence ID" value="BDC98388.1"/>
    <property type="molecule type" value="Genomic_DNA"/>
</dbReference>
<protein>
    <submittedName>
        <fullName evidence="1">Chloramphenicol acetyltransferase</fullName>
    </submittedName>
</protein>
<proteinExistence type="predicted"/>
<gene>
    <name evidence="1" type="ORF">PEPS_06690</name>
</gene>
<keyword evidence="2" id="KW-1185">Reference proteome</keyword>
<reference evidence="1 2" key="1">
    <citation type="submission" date="2021-12" db="EMBL/GenBank/DDBJ databases">
        <title>Genome sequencing of bacteria with rrn-lacking chromosome and rrn-plasmid.</title>
        <authorList>
            <person name="Anda M."/>
            <person name="Iwasaki W."/>
        </authorList>
    </citation>
    <scope>NUCLEOTIDE SEQUENCE [LARGE SCALE GENOMIC DNA]</scope>
    <source>
        <strain evidence="1 2">NBRC 101262</strain>
    </source>
</reference>
<accession>A0ABM7VCH8</accession>
<organism evidence="1 2">
    <name type="scientific">Persicobacter psychrovividus</name>
    <dbReference type="NCBI Taxonomy" id="387638"/>
    <lineage>
        <taxon>Bacteria</taxon>
        <taxon>Pseudomonadati</taxon>
        <taxon>Bacteroidota</taxon>
        <taxon>Cytophagia</taxon>
        <taxon>Cytophagales</taxon>
        <taxon>Persicobacteraceae</taxon>
        <taxon>Persicobacter</taxon>
    </lineage>
</organism>
<dbReference type="PANTHER" id="PTHR38474:SF1">
    <property type="entry name" value="SLR0299 PROTEIN"/>
    <property type="match status" value="1"/>
</dbReference>
<dbReference type="InterPro" id="IPR001707">
    <property type="entry name" value="Cmp_AcTrfase"/>
</dbReference>
<dbReference type="SUPFAM" id="SSF52777">
    <property type="entry name" value="CoA-dependent acyltransferases"/>
    <property type="match status" value="1"/>
</dbReference>
<dbReference type="Gene3D" id="3.30.559.10">
    <property type="entry name" value="Chloramphenicol acetyltransferase-like domain"/>
    <property type="match status" value="1"/>
</dbReference>
<dbReference type="InterPro" id="IPR023213">
    <property type="entry name" value="CAT-like_dom_sf"/>
</dbReference>
<dbReference type="SMART" id="SM01059">
    <property type="entry name" value="CAT"/>
    <property type="match status" value="1"/>
</dbReference>
<name>A0ABM7VCH8_9BACT</name>
<evidence type="ECO:0000313" key="1">
    <source>
        <dbReference type="EMBL" id="BDC98388.1"/>
    </source>
</evidence>
<dbReference type="PANTHER" id="PTHR38474">
    <property type="entry name" value="SLR0299 PROTEIN"/>
    <property type="match status" value="1"/>
</dbReference>